<dbReference type="Gene3D" id="6.10.140.1990">
    <property type="match status" value="1"/>
</dbReference>
<dbReference type="OrthoDB" id="9784484at2"/>
<dbReference type="GO" id="GO:0019898">
    <property type="term" value="C:extrinsic component of membrane"/>
    <property type="evidence" value="ECO:0007669"/>
    <property type="project" value="InterPro"/>
</dbReference>
<gene>
    <name evidence="6" type="ORF">FOB72_04330</name>
</gene>
<dbReference type="AlphaFoldDB" id="A0A5P2H0N4"/>
<dbReference type="Gene3D" id="2.40.420.20">
    <property type="match status" value="1"/>
</dbReference>
<protein>
    <submittedName>
        <fullName evidence="6">Efflux RND transporter periplasmic adaptor subunit</fullName>
    </submittedName>
</protein>
<dbReference type="Gene3D" id="2.40.30.170">
    <property type="match status" value="1"/>
</dbReference>
<dbReference type="Pfam" id="PF25917">
    <property type="entry name" value="BSH_RND"/>
    <property type="match status" value="1"/>
</dbReference>
<evidence type="ECO:0000313" key="7">
    <source>
        <dbReference type="Proteomes" id="UP000322822"/>
    </source>
</evidence>
<name>A0A5P2H0N4_9BURK</name>
<dbReference type="GO" id="GO:0030313">
    <property type="term" value="C:cell envelope"/>
    <property type="evidence" value="ECO:0007669"/>
    <property type="project" value="UniProtKB-SubCell"/>
</dbReference>
<organism evidence="6 7">
    <name type="scientific">Cupriavidus pauculus</name>
    <dbReference type="NCBI Taxonomy" id="82633"/>
    <lineage>
        <taxon>Bacteria</taxon>
        <taxon>Pseudomonadati</taxon>
        <taxon>Pseudomonadota</taxon>
        <taxon>Betaproteobacteria</taxon>
        <taxon>Burkholderiales</taxon>
        <taxon>Burkholderiaceae</taxon>
        <taxon>Cupriavidus</taxon>
    </lineage>
</organism>
<keyword evidence="4" id="KW-0812">Transmembrane</keyword>
<dbReference type="PANTHER" id="PTHR30469:SF33">
    <property type="entry name" value="SLR1207 PROTEIN"/>
    <property type="match status" value="1"/>
</dbReference>
<proteinExistence type="inferred from homology"/>
<dbReference type="NCBIfam" id="TIGR01730">
    <property type="entry name" value="RND_mfp"/>
    <property type="match status" value="1"/>
</dbReference>
<dbReference type="Proteomes" id="UP000322822">
    <property type="component" value="Chromosome 1"/>
</dbReference>
<dbReference type="InterPro" id="IPR030190">
    <property type="entry name" value="MacA_alpha-hairpin_sf"/>
</dbReference>
<feature type="domain" description="Multidrug resistance protein MdtA-like barrel-sandwich hybrid" evidence="5">
    <location>
        <begin position="106"/>
        <end position="262"/>
    </location>
</feature>
<accession>A0A5P2H0N4</accession>
<dbReference type="InterPro" id="IPR006143">
    <property type="entry name" value="RND_pump_MFP"/>
</dbReference>
<feature type="transmembrane region" description="Helical" evidence="4">
    <location>
        <begin position="51"/>
        <end position="72"/>
    </location>
</feature>
<keyword evidence="4" id="KW-1133">Transmembrane helix</keyword>
<reference evidence="6 7" key="1">
    <citation type="submission" date="2019-09" db="EMBL/GenBank/DDBJ databases">
        <title>FDA dAtabase for Regulatory Grade micrObial Sequences (FDA-ARGOS): Supporting development and validation of Infectious Disease Dx tests.</title>
        <authorList>
            <person name="Sciortino C."/>
            <person name="Tallon L."/>
            <person name="Sadzewicz L."/>
            <person name="Vavikolanu K."/>
            <person name="Mehta A."/>
            <person name="Aluvathingal J."/>
            <person name="Nadendla S."/>
            <person name="Nandy P."/>
            <person name="Geyer C."/>
            <person name="Yan Y."/>
            <person name="Sichtig H."/>
        </authorList>
    </citation>
    <scope>NUCLEOTIDE SEQUENCE [LARGE SCALE GENOMIC DNA]</scope>
    <source>
        <strain evidence="6 7">FDAARGOS_664</strain>
    </source>
</reference>
<dbReference type="GO" id="GO:1990195">
    <property type="term" value="C:macrolide transmembrane transporter complex"/>
    <property type="evidence" value="ECO:0007669"/>
    <property type="project" value="InterPro"/>
</dbReference>
<evidence type="ECO:0000256" key="3">
    <source>
        <dbReference type="SAM" id="MobiDB-lite"/>
    </source>
</evidence>
<dbReference type="EMBL" id="CP044065">
    <property type="protein sequence ID" value="QET01338.1"/>
    <property type="molecule type" value="Genomic_DNA"/>
</dbReference>
<dbReference type="GO" id="GO:1990961">
    <property type="term" value="P:xenobiotic detoxification by transmembrane export across the plasma membrane"/>
    <property type="evidence" value="ECO:0007669"/>
    <property type="project" value="InterPro"/>
</dbReference>
<feature type="region of interest" description="Disordered" evidence="3">
    <location>
        <begin position="678"/>
        <end position="697"/>
    </location>
</feature>
<dbReference type="GO" id="GO:1990281">
    <property type="term" value="C:efflux pump complex"/>
    <property type="evidence" value="ECO:0007669"/>
    <property type="project" value="TreeGrafter"/>
</dbReference>
<dbReference type="GO" id="GO:0015562">
    <property type="term" value="F:efflux transmembrane transporter activity"/>
    <property type="evidence" value="ECO:0007669"/>
    <property type="project" value="TreeGrafter"/>
</dbReference>
<evidence type="ECO:0000259" key="5">
    <source>
        <dbReference type="Pfam" id="PF25917"/>
    </source>
</evidence>
<sequence length="697" mass="75227">MRYMNCATGRCIASTGLRISARVDARRRRTDMWCGGEYMMRAFCRPALGRAWPVIVTVAVLAVAAVAGAFVWHRLSAAAAPMPLVAATRGDIEETVLATGTIVPMRQVNVGAQVSGQLKTLAVRVGDRVERGQLLAEIDPVLQQNELKRAEAALTHAEAQRTAQLAQLRQHRLAWKRELAMRQTDANTEADLDAARAQAEASAANVAALEATVRQARVAVESAAASLAYTRIVAPMDGQVISVTAEVGQTLVAVQSAPTILVLADLDEMLVKARISEADVVRVRTGQSGWFSILGAPLRRVPVVLRSISPAPPGGDAPLAIGQGGAIYYHGEFLVANGDHALKPSMTAQVSIVTGRAAGAVRVPAAAVNGPDEQGRHTVQVARRGADGRLAGWETREVEIGLSDHVWVQILRGVEEGEAVMVEPQAGGQAEARAEMRAETPTEAPIEARAEVRAGMRAEMQAEVRAEARAETRAETRADVRAGMRAETRAGMRAEARAEMRAGMQSDVRAGVRTETRTEMRAGMQSDVRAGMRADMRGEMRAGTRADVRGEMRAGMQADVRAGTRAEARTEMRAGVRADVRADVRAGMPADVRGEMRAGMRAETRAETRAEMQADVRAEMRVDVWDEMRADVWDEMRADVWDEMRADVRADVRDEMRAGMWAEVRGAARGGVWAEAQAEARGGARPDVWGGMPREQA</sequence>
<dbReference type="PANTHER" id="PTHR30469">
    <property type="entry name" value="MULTIDRUG RESISTANCE PROTEIN MDTA"/>
    <property type="match status" value="1"/>
</dbReference>
<dbReference type="Gene3D" id="2.40.50.100">
    <property type="match status" value="1"/>
</dbReference>
<keyword evidence="2" id="KW-0175">Coiled coil</keyword>
<dbReference type="SUPFAM" id="SSF111369">
    <property type="entry name" value="HlyD-like secretion proteins"/>
    <property type="match status" value="1"/>
</dbReference>
<keyword evidence="4" id="KW-0472">Membrane</keyword>
<evidence type="ECO:0000256" key="1">
    <source>
        <dbReference type="ARBA" id="ARBA00009477"/>
    </source>
</evidence>
<evidence type="ECO:0000256" key="4">
    <source>
        <dbReference type="SAM" id="Phobius"/>
    </source>
</evidence>
<evidence type="ECO:0000313" key="6">
    <source>
        <dbReference type="EMBL" id="QET01338.1"/>
    </source>
</evidence>
<comment type="similarity">
    <text evidence="1">Belongs to the membrane fusion protein (MFP) (TC 8.A.1) family.</text>
</comment>
<evidence type="ECO:0000256" key="2">
    <source>
        <dbReference type="ARBA" id="ARBA00023054"/>
    </source>
</evidence>
<dbReference type="InterPro" id="IPR058625">
    <property type="entry name" value="MdtA-like_BSH"/>
</dbReference>